<dbReference type="InterPro" id="IPR043128">
    <property type="entry name" value="Rev_trsase/Diguanyl_cyclase"/>
</dbReference>
<keyword evidence="11" id="KW-1185">Reference proteome</keyword>
<dbReference type="CDD" id="cd01647">
    <property type="entry name" value="RT_LTR"/>
    <property type="match status" value="1"/>
</dbReference>
<keyword evidence="3" id="KW-0540">Nuclease</keyword>
<dbReference type="OrthoDB" id="3250101at2759"/>
<keyword evidence="5" id="KW-0255">Endonuclease</keyword>
<keyword evidence="5" id="KW-0378">Hydrolase</keyword>
<keyword evidence="6" id="KW-0479">Metal-binding</keyword>
<accession>A0A1R1YFG9</accession>
<comment type="caution">
    <text evidence="10">The sequence shown here is derived from an EMBL/GenBank/DDBJ whole genome shotgun (WGS) entry which is preliminary data.</text>
</comment>
<dbReference type="FunFam" id="3.30.70.270:FF:000020">
    <property type="entry name" value="Transposon Tf2-6 polyprotein-like Protein"/>
    <property type="match status" value="1"/>
</dbReference>
<evidence type="ECO:0000256" key="7">
    <source>
        <dbReference type="SAM" id="Coils"/>
    </source>
</evidence>
<reference evidence="10 11" key="1">
    <citation type="submission" date="2017-01" db="EMBL/GenBank/DDBJ databases">
        <authorList>
            <person name="Mah S.A."/>
            <person name="Swanson W.J."/>
            <person name="Moy G.W."/>
            <person name="Vacquier V.D."/>
        </authorList>
    </citation>
    <scope>NUCLEOTIDE SEQUENCE [LARGE SCALE GENOMIC DNA]</scope>
    <source>
        <strain evidence="10 11">GSMNP</strain>
    </source>
</reference>
<dbReference type="GO" id="GO:0006508">
    <property type="term" value="P:proteolysis"/>
    <property type="evidence" value="ECO:0007669"/>
    <property type="project" value="InterPro"/>
</dbReference>
<feature type="coiled-coil region" evidence="7">
    <location>
        <begin position="5"/>
        <end position="95"/>
    </location>
</feature>
<dbReference type="InterPro" id="IPR050951">
    <property type="entry name" value="Retrovirus_Pol_polyprotein"/>
</dbReference>
<evidence type="ECO:0000259" key="8">
    <source>
        <dbReference type="PROSITE" id="PS50158"/>
    </source>
</evidence>
<dbReference type="PROSITE" id="PS00141">
    <property type="entry name" value="ASP_PROTEASE"/>
    <property type="match status" value="1"/>
</dbReference>
<dbReference type="GO" id="GO:0016779">
    <property type="term" value="F:nucleotidyltransferase activity"/>
    <property type="evidence" value="ECO:0007669"/>
    <property type="project" value="UniProtKB-KW"/>
</dbReference>
<dbReference type="InterPro" id="IPR021109">
    <property type="entry name" value="Peptidase_aspartic_dom_sf"/>
</dbReference>
<dbReference type="CDD" id="cd00303">
    <property type="entry name" value="retropepsin_like"/>
    <property type="match status" value="1"/>
</dbReference>
<evidence type="ECO:0000256" key="6">
    <source>
        <dbReference type="PROSITE-ProRule" id="PRU00047"/>
    </source>
</evidence>
<dbReference type="PANTHER" id="PTHR37984:SF5">
    <property type="entry name" value="PROTEIN NYNRIN-LIKE"/>
    <property type="match status" value="1"/>
</dbReference>
<dbReference type="SUPFAM" id="SSF50630">
    <property type="entry name" value="Acid proteases"/>
    <property type="match status" value="1"/>
</dbReference>
<dbReference type="PANTHER" id="PTHR37984">
    <property type="entry name" value="PROTEIN CBG26694"/>
    <property type="match status" value="1"/>
</dbReference>
<dbReference type="SUPFAM" id="SSF56672">
    <property type="entry name" value="DNA/RNA polymerases"/>
    <property type="match status" value="1"/>
</dbReference>
<sequence>MEQSIQVTAEQLNNAETLLANKEAEITELREQLIQGESQFQNAAEEHQEVLANMELLKSRLESESKKNTELTMQITAIENSMLKRELELANLKAELYQRINSLQSEASNPVNESESSAKAMKTISRLPVFEGKAITFNRWINGVLEIFENYPALKDFQKRALVVESLKGPAREWYDAEPDSNVANFQVFKDSLIRQYGSAESTDQALERIDTLKLTMKSDFNSFIQQIRPSIKLIAGDNNTLAIAMLRKQVDPEIRKYVPKIVNESFESHEQRLKAHMQDSQAKFTTALNRSNGMEIDTYSAAVQTGNDYSISAAQYLSNRGRPQPNSYFQKNPFRRSTQPHSRQNTTMTKEQFEEYVKECICFNCGAKGHLRSSCLKPRRPFRMMNIAVSDESGKDEAHCISFATQLPLQIVPDNNIKPALLNTLNLHLNEDICFKLSATIFKVPVSVLLDTGSQITSISASAANRLRLHCKIYKPLKLRMGNNSEFKTTDKITTAEINFGNTKYLTTFRVMPSQPFDIILGSNFIVAAKINYDPVKMTINFTQKGKSDSFSMVPSNSKVTEWAPLILAAGALDSFPAADPEISEILRDVAELFNPTPSVIKTDFPHQLRLTTDQPIRARMRRYSPEETRILRDHIKELYQAGYARPSSSPYSANPVIVPKSDGSARVVINFRPLNKITVRDEYPLPRIDVILNQLFGCCYYSKLDILKAFYQIPLHPNSIEASAFSTPDGHHEFLVMPQGMSNSPATFQRNIDRTLRECIDSGYCAAFADDILVYSKTKTEHIEHLKNVLTKLKDKGFKLNSKKCLFAVPKVEILGFTVSADGQEISSSKIDAVKNFPRPNSVSTVRRFLGMVSFCRSFIDKFTEIAAPLYKLLEKESAFDWNSDCETAFQTLIT</sequence>
<evidence type="ECO:0000313" key="11">
    <source>
        <dbReference type="Proteomes" id="UP000187283"/>
    </source>
</evidence>
<evidence type="ECO:0000313" key="10">
    <source>
        <dbReference type="EMBL" id="OMJ25652.1"/>
    </source>
</evidence>
<dbReference type="STRING" id="133412.A0A1R1YFG9"/>
<dbReference type="InterPro" id="IPR043502">
    <property type="entry name" value="DNA/RNA_pol_sf"/>
</dbReference>
<keyword evidence="6" id="KW-0863">Zinc-finger</keyword>
<dbReference type="Proteomes" id="UP000187283">
    <property type="component" value="Unassembled WGS sequence"/>
</dbReference>
<feature type="domain" description="Reverse transcriptase" evidence="9">
    <location>
        <begin position="641"/>
        <end position="821"/>
    </location>
</feature>
<dbReference type="InterPro" id="IPR001969">
    <property type="entry name" value="Aspartic_peptidase_AS"/>
</dbReference>
<evidence type="ECO:0000256" key="1">
    <source>
        <dbReference type="ARBA" id="ARBA00022679"/>
    </source>
</evidence>
<dbReference type="Pfam" id="PF13975">
    <property type="entry name" value="gag-asp_proteas"/>
    <property type="match status" value="1"/>
</dbReference>
<gene>
    <name evidence="10" type="ORF">AYI70_g753</name>
</gene>
<dbReference type="GO" id="GO:0004190">
    <property type="term" value="F:aspartic-type endopeptidase activity"/>
    <property type="evidence" value="ECO:0007669"/>
    <property type="project" value="UniProtKB-KW"/>
</dbReference>
<feature type="non-terminal residue" evidence="10">
    <location>
        <position position="897"/>
    </location>
</feature>
<dbReference type="EMBL" id="LSSN01000134">
    <property type="protein sequence ID" value="OMJ25652.1"/>
    <property type="molecule type" value="Genomic_DNA"/>
</dbReference>
<dbReference type="InterPro" id="IPR000477">
    <property type="entry name" value="RT_dom"/>
</dbReference>
<evidence type="ECO:0000256" key="2">
    <source>
        <dbReference type="ARBA" id="ARBA00022695"/>
    </source>
</evidence>
<dbReference type="PROSITE" id="PS50158">
    <property type="entry name" value="ZF_CCHC"/>
    <property type="match status" value="1"/>
</dbReference>
<name>A0A1R1YFG9_9FUNG</name>
<dbReference type="InterPro" id="IPR001878">
    <property type="entry name" value="Znf_CCHC"/>
</dbReference>
<dbReference type="SUPFAM" id="SSF57756">
    <property type="entry name" value="Retrovirus zinc finger-like domains"/>
    <property type="match status" value="1"/>
</dbReference>
<evidence type="ECO:0000256" key="4">
    <source>
        <dbReference type="ARBA" id="ARBA00022750"/>
    </source>
</evidence>
<dbReference type="PROSITE" id="PS50878">
    <property type="entry name" value="RT_POL"/>
    <property type="match status" value="1"/>
</dbReference>
<dbReference type="Gene3D" id="2.40.70.10">
    <property type="entry name" value="Acid Proteases"/>
    <property type="match status" value="1"/>
</dbReference>
<evidence type="ECO:0000256" key="3">
    <source>
        <dbReference type="ARBA" id="ARBA00022722"/>
    </source>
</evidence>
<keyword evidence="2" id="KW-0548">Nucleotidyltransferase</keyword>
<feature type="domain" description="CCHC-type" evidence="8">
    <location>
        <begin position="363"/>
        <end position="376"/>
    </location>
</feature>
<protein>
    <submittedName>
        <fullName evidence="10">Retrovirus-related Pol polyprotein from transposon</fullName>
    </submittedName>
</protein>
<dbReference type="GO" id="GO:0004519">
    <property type="term" value="F:endonuclease activity"/>
    <property type="evidence" value="ECO:0007669"/>
    <property type="project" value="UniProtKB-KW"/>
</dbReference>
<dbReference type="Gene3D" id="3.30.70.270">
    <property type="match status" value="2"/>
</dbReference>
<dbReference type="Gene3D" id="3.10.10.10">
    <property type="entry name" value="HIV Type 1 Reverse Transcriptase, subunit A, domain 1"/>
    <property type="match status" value="1"/>
</dbReference>
<dbReference type="Pfam" id="PF00078">
    <property type="entry name" value="RVT_1"/>
    <property type="match status" value="1"/>
</dbReference>
<dbReference type="GO" id="GO:0003676">
    <property type="term" value="F:nucleic acid binding"/>
    <property type="evidence" value="ECO:0007669"/>
    <property type="project" value="InterPro"/>
</dbReference>
<evidence type="ECO:0000259" key="9">
    <source>
        <dbReference type="PROSITE" id="PS50878"/>
    </source>
</evidence>
<dbReference type="GO" id="GO:0008270">
    <property type="term" value="F:zinc ion binding"/>
    <property type="evidence" value="ECO:0007669"/>
    <property type="project" value="UniProtKB-KW"/>
</dbReference>
<keyword evidence="7" id="KW-0175">Coiled coil</keyword>
<proteinExistence type="predicted"/>
<keyword evidence="4" id="KW-0064">Aspartyl protease</keyword>
<dbReference type="InterPro" id="IPR036875">
    <property type="entry name" value="Znf_CCHC_sf"/>
</dbReference>
<dbReference type="AlphaFoldDB" id="A0A1R1YFG9"/>
<organism evidence="10 11">
    <name type="scientific">Smittium culicis</name>
    <dbReference type="NCBI Taxonomy" id="133412"/>
    <lineage>
        <taxon>Eukaryota</taxon>
        <taxon>Fungi</taxon>
        <taxon>Fungi incertae sedis</taxon>
        <taxon>Zoopagomycota</taxon>
        <taxon>Kickxellomycotina</taxon>
        <taxon>Harpellomycetes</taxon>
        <taxon>Harpellales</taxon>
        <taxon>Legeriomycetaceae</taxon>
        <taxon>Smittium</taxon>
    </lineage>
</organism>
<keyword evidence="1" id="KW-0808">Transferase</keyword>
<evidence type="ECO:0000256" key="5">
    <source>
        <dbReference type="ARBA" id="ARBA00022759"/>
    </source>
</evidence>
<keyword evidence="6" id="KW-0862">Zinc</keyword>
<keyword evidence="4" id="KW-0645">Protease</keyword>